<dbReference type="RefSeq" id="WP_115459184.1">
    <property type="nucleotide sequence ID" value="NZ_QRAP01000006.1"/>
</dbReference>
<dbReference type="Pfam" id="PF00419">
    <property type="entry name" value="Fimbrial"/>
    <property type="match status" value="1"/>
</dbReference>
<dbReference type="GO" id="GO:0009289">
    <property type="term" value="C:pilus"/>
    <property type="evidence" value="ECO:0007669"/>
    <property type="project" value="UniProtKB-SubCell"/>
</dbReference>
<keyword evidence="7" id="KW-1185">Reference proteome</keyword>
<dbReference type="EMBL" id="QRAP01000006">
    <property type="protein sequence ID" value="RDK90077.1"/>
    <property type="molecule type" value="Genomic_DNA"/>
</dbReference>
<keyword evidence="3" id="KW-0732">Signal</keyword>
<dbReference type="Proteomes" id="UP000254848">
    <property type="component" value="Unassembled WGS sequence"/>
</dbReference>
<name>A0A370QNW9_9GAMM</name>
<proteinExistence type="inferred from homology"/>
<evidence type="ECO:0000313" key="7">
    <source>
        <dbReference type="Proteomes" id="UP000254848"/>
    </source>
</evidence>
<evidence type="ECO:0000259" key="5">
    <source>
        <dbReference type="Pfam" id="PF00419"/>
    </source>
</evidence>
<reference evidence="6 7" key="1">
    <citation type="submission" date="2018-07" db="EMBL/GenBank/DDBJ databases">
        <title>Genomic Encyclopedia of Type Strains, Phase IV (KMG-IV): sequencing the most valuable type-strain genomes for metagenomic binning, comparative biology and taxonomic classification.</title>
        <authorList>
            <person name="Goeker M."/>
        </authorList>
    </citation>
    <scope>NUCLEOTIDE SEQUENCE [LARGE SCALE GENOMIC DNA]</scope>
    <source>
        <strain evidence="6 7">DSM 103736</strain>
    </source>
</reference>
<evidence type="ECO:0000256" key="1">
    <source>
        <dbReference type="ARBA" id="ARBA00004561"/>
    </source>
</evidence>
<feature type="domain" description="Fimbrial-type adhesion" evidence="5">
    <location>
        <begin position="240"/>
        <end position="377"/>
    </location>
</feature>
<dbReference type="AlphaFoldDB" id="A0A370QNW9"/>
<comment type="similarity">
    <text evidence="2">Belongs to the fimbrial protein family.</text>
</comment>
<evidence type="ECO:0000256" key="3">
    <source>
        <dbReference type="ARBA" id="ARBA00022729"/>
    </source>
</evidence>
<accession>A0A370QNW9</accession>
<dbReference type="InterPro" id="IPR036937">
    <property type="entry name" value="Adhesion_dom_fimbrial_sf"/>
</dbReference>
<dbReference type="SUPFAM" id="SSF49401">
    <property type="entry name" value="Bacterial adhesins"/>
    <property type="match status" value="1"/>
</dbReference>
<evidence type="ECO:0000313" key="6">
    <source>
        <dbReference type="EMBL" id="RDK90077.1"/>
    </source>
</evidence>
<dbReference type="OrthoDB" id="8970968at2"/>
<evidence type="ECO:0000256" key="2">
    <source>
        <dbReference type="ARBA" id="ARBA00006671"/>
    </source>
</evidence>
<comment type="caution">
    <text evidence="6">The sequence shown here is derived from an EMBL/GenBank/DDBJ whole genome shotgun (WGS) entry which is preliminary data.</text>
</comment>
<sequence>MMAFIFQHDANRGNKQSKGRIYRLLVCIALLLTAGVANISPAAAADGPCTLSPTGLIPVLGGGVKFSLADPAGTVYQEQSRSLPFTVECKNNRPAYLILNVPSTGTDTYKYYTVSGQTVTYLPYNSIWSMSPSAVSYELTMQSTICRQQIAFDDWKKCTPYANYATAVITPPANTSANNPYRTMVYVPVTARMLRSAYSTVFPKSHPTSEDLLKVSLIGEPTPGVFGISYATLTTKSLYLVTKGCVVTTPSATVNLGVIRVSDFKGKGTVLAEKPFTLGFNCDPSVKVSMTLSGKADSTESSALALMSKLQGDATGVAVQILAGGKVMTPNATTATAVITNAVQGINEVKMSARYYQTAATVTEGEANVVATLIIDYE</sequence>
<gene>
    <name evidence="6" type="ORF">C8D90_106286</name>
</gene>
<dbReference type="GO" id="GO:0043709">
    <property type="term" value="P:cell adhesion involved in single-species biofilm formation"/>
    <property type="evidence" value="ECO:0007669"/>
    <property type="project" value="TreeGrafter"/>
</dbReference>
<dbReference type="Gene3D" id="2.60.40.1090">
    <property type="entry name" value="Fimbrial-type adhesion domain"/>
    <property type="match status" value="1"/>
</dbReference>
<dbReference type="InterPro" id="IPR050263">
    <property type="entry name" value="Bact_Fimbrial_Adh_Pro"/>
</dbReference>
<keyword evidence="4" id="KW-0281">Fimbrium</keyword>
<dbReference type="PANTHER" id="PTHR33420:SF12">
    <property type="entry name" value="FIMBRIN-LIKE PROTEIN FIMI-RELATED"/>
    <property type="match status" value="1"/>
</dbReference>
<comment type="subcellular location">
    <subcellularLocation>
        <location evidence="1">Fimbrium</location>
    </subcellularLocation>
</comment>
<organism evidence="6 7">
    <name type="scientific">Enterobacillus tribolii</name>
    <dbReference type="NCBI Taxonomy" id="1487935"/>
    <lineage>
        <taxon>Bacteria</taxon>
        <taxon>Pseudomonadati</taxon>
        <taxon>Pseudomonadota</taxon>
        <taxon>Gammaproteobacteria</taxon>
        <taxon>Enterobacterales</taxon>
        <taxon>Hafniaceae</taxon>
        <taxon>Enterobacillus</taxon>
    </lineage>
</organism>
<dbReference type="InterPro" id="IPR000259">
    <property type="entry name" value="Adhesion_dom_fimbrial"/>
</dbReference>
<dbReference type="InterPro" id="IPR008966">
    <property type="entry name" value="Adhesion_dom_sf"/>
</dbReference>
<evidence type="ECO:0000256" key="4">
    <source>
        <dbReference type="ARBA" id="ARBA00023263"/>
    </source>
</evidence>
<dbReference type="PANTHER" id="PTHR33420">
    <property type="entry name" value="FIMBRIAL SUBUNIT ELFA-RELATED"/>
    <property type="match status" value="1"/>
</dbReference>
<protein>
    <submittedName>
        <fullName evidence="6">Type 1 fimbria pilin</fullName>
    </submittedName>
</protein>